<dbReference type="AlphaFoldDB" id="G4U2D8"/>
<keyword evidence="2" id="KW-0479">Metal-binding</keyword>
<evidence type="ECO:0000256" key="7">
    <source>
        <dbReference type="ARBA" id="ARBA00041070"/>
    </source>
</evidence>
<accession>G4U2D8</accession>
<dbReference type="HOGENOM" id="CLU_1434958_0_0_1"/>
<comment type="caution">
    <text evidence="11">The sequence shown here is derived from an EMBL/GenBank/DDBJ whole genome shotgun (WGS) entry which is preliminary data.</text>
</comment>
<comment type="pathway">
    <text evidence="1">Protein modification; peptidyl-diphthamide biosynthesis.</text>
</comment>
<evidence type="ECO:0000256" key="4">
    <source>
        <dbReference type="ARBA" id="ARBA00024032"/>
    </source>
</evidence>
<gene>
    <name evidence="11" type="ORF">PIIN_02981</name>
</gene>
<sequence>MSSNSKMTSLDPSKRMSRPRGFIRARSTHGGTNASNNTKSVYEKSSRDSLAAPMRGTPILSTISPPLLRFAVRARITPRLGISSGVDSVARSPPPRKFVWSKMVSYYDEIEIEDMVFDDVKGVYHYPCPCGDRFEISRAQLANYEDIATCPSCSLVIRVIYDPLDFEDEEDAASSTENESESEESNKKA</sequence>
<organism evidence="11 12">
    <name type="scientific">Serendipita indica (strain DSM 11827)</name>
    <name type="common">Root endophyte fungus</name>
    <name type="synonym">Piriformospora indica</name>
    <dbReference type="NCBI Taxonomy" id="1109443"/>
    <lineage>
        <taxon>Eukaryota</taxon>
        <taxon>Fungi</taxon>
        <taxon>Dikarya</taxon>
        <taxon>Basidiomycota</taxon>
        <taxon>Agaricomycotina</taxon>
        <taxon>Agaricomycetes</taxon>
        <taxon>Sebacinales</taxon>
        <taxon>Serendipitaceae</taxon>
        <taxon>Serendipita</taxon>
    </lineage>
</organism>
<dbReference type="InParanoid" id="G4U2D8"/>
<proteinExistence type="inferred from homology"/>
<dbReference type="PANTHER" id="PTHR21454:SF31">
    <property type="entry name" value="DIPHTHAMIDE BIOSYNTHESIS PROTEIN 3"/>
    <property type="match status" value="1"/>
</dbReference>
<keyword evidence="3" id="KW-0408">Iron</keyword>
<evidence type="ECO:0000256" key="3">
    <source>
        <dbReference type="ARBA" id="ARBA00023004"/>
    </source>
</evidence>
<comment type="catalytic activity">
    <reaction evidence="6">
        <text>[3Fe-4S](1+)-[protein] + Fe(2+)-[Dph3] = [3Fe-4S](0)-[protein] + Fe(3+)-[Dph3]</text>
        <dbReference type="Rhea" id="RHEA:71235"/>
        <dbReference type="Rhea" id="RHEA-COMP:17996"/>
        <dbReference type="Rhea" id="RHEA-COMP:17997"/>
        <dbReference type="Rhea" id="RHEA-COMP:18002"/>
        <dbReference type="Rhea" id="RHEA-COMP:18003"/>
        <dbReference type="ChEBI" id="CHEBI:29033"/>
        <dbReference type="ChEBI" id="CHEBI:29034"/>
        <dbReference type="ChEBI" id="CHEBI:33751"/>
        <dbReference type="ChEBI" id="CHEBI:47402"/>
        <dbReference type="ChEBI" id="CHEBI:83228"/>
    </reaction>
</comment>
<feature type="compositionally biased region" description="Polar residues" evidence="9">
    <location>
        <begin position="29"/>
        <end position="40"/>
    </location>
</feature>
<dbReference type="PANTHER" id="PTHR21454">
    <property type="entry name" value="DPH3 HOMOLOG-RELATED"/>
    <property type="match status" value="1"/>
</dbReference>
<evidence type="ECO:0000313" key="12">
    <source>
        <dbReference type="Proteomes" id="UP000007148"/>
    </source>
</evidence>
<comment type="catalytic activity">
    <reaction evidence="8">
        <text>2 [3Fe-4S](0)-[protein] + 2 Fe(2+)-[Dph3] + NADH = 2 [4Fe-4S](1+)-[protein] + 2 [Dph3] + NAD(+) + H(+)</text>
        <dbReference type="Rhea" id="RHEA:71239"/>
        <dbReference type="Rhea" id="RHEA-COMP:17997"/>
        <dbReference type="Rhea" id="RHEA-COMP:17998"/>
        <dbReference type="Rhea" id="RHEA-COMP:18001"/>
        <dbReference type="Rhea" id="RHEA-COMP:18002"/>
        <dbReference type="ChEBI" id="CHEBI:15378"/>
        <dbReference type="ChEBI" id="CHEBI:29033"/>
        <dbReference type="ChEBI" id="CHEBI:33723"/>
        <dbReference type="ChEBI" id="CHEBI:47402"/>
        <dbReference type="ChEBI" id="CHEBI:57540"/>
        <dbReference type="ChEBI" id="CHEBI:57945"/>
        <dbReference type="ChEBI" id="CHEBI:83228"/>
    </reaction>
</comment>
<dbReference type="SUPFAM" id="SSF144217">
    <property type="entry name" value="CSL zinc finger"/>
    <property type="match status" value="1"/>
</dbReference>
<dbReference type="EMBL" id="CAFZ01001869">
    <property type="protein sequence ID" value="CCA77759.1"/>
    <property type="molecule type" value="Genomic_DNA"/>
</dbReference>
<dbReference type="Proteomes" id="UP000007148">
    <property type="component" value="Unassembled WGS sequence"/>
</dbReference>
<feature type="region of interest" description="Disordered" evidence="9">
    <location>
        <begin position="1"/>
        <end position="50"/>
    </location>
</feature>
<dbReference type="Gene3D" id="3.10.660.10">
    <property type="entry name" value="DPH Zinc finger"/>
    <property type="match status" value="1"/>
</dbReference>
<dbReference type="InterPro" id="IPR044248">
    <property type="entry name" value="DPH3/4-like"/>
</dbReference>
<dbReference type="GO" id="GO:0017183">
    <property type="term" value="P:protein histidyl modification to diphthamide"/>
    <property type="evidence" value="ECO:0007669"/>
    <property type="project" value="UniProtKB-UniPathway"/>
</dbReference>
<feature type="compositionally biased region" description="Acidic residues" evidence="9">
    <location>
        <begin position="168"/>
        <end position="183"/>
    </location>
</feature>
<reference evidence="11 12" key="1">
    <citation type="journal article" date="2011" name="PLoS Pathog.">
        <title>Endophytic Life Strategies Decoded by Genome and Transcriptome Analyses of the Mutualistic Root Symbiont Piriformospora indica.</title>
        <authorList>
            <person name="Zuccaro A."/>
            <person name="Lahrmann U."/>
            <person name="Guldener U."/>
            <person name="Langen G."/>
            <person name="Pfiffi S."/>
            <person name="Biedenkopf D."/>
            <person name="Wong P."/>
            <person name="Samans B."/>
            <person name="Grimm C."/>
            <person name="Basiewicz M."/>
            <person name="Murat C."/>
            <person name="Martin F."/>
            <person name="Kogel K.H."/>
        </authorList>
    </citation>
    <scope>NUCLEOTIDE SEQUENCE [LARGE SCALE GENOMIC DNA]</scope>
    <source>
        <strain evidence="11 12">DSM 11827</strain>
    </source>
</reference>
<evidence type="ECO:0000313" key="11">
    <source>
        <dbReference type="EMBL" id="CCA77759.1"/>
    </source>
</evidence>
<dbReference type="GO" id="GO:0046872">
    <property type="term" value="F:metal ion binding"/>
    <property type="evidence" value="ECO:0007669"/>
    <property type="project" value="UniProtKB-KW"/>
</dbReference>
<protein>
    <recommendedName>
        <fullName evidence="7">Diphthamide biosynthesis protein 3</fullName>
    </recommendedName>
</protein>
<keyword evidence="12" id="KW-1185">Reference proteome</keyword>
<dbReference type="STRING" id="1109443.G4U2D8"/>
<name>G4U2D8_SERID</name>
<dbReference type="eggNOG" id="KOG2923">
    <property type="taxonomic scope" value="Eukaryota"/>
</dbReference>
<dbReference type="OrthoDB" id="66964at2759"/>
<evidence type="ECO:0000256" key="6">
    <source>
        <dbReference type="ARBA" id="ARBA00036267"/>
    </source>
</evidence>
<feature type="compositionally biased region" description="Polar residues" evidence="9">
    <location>
        <begin position="1"/>
        <end position="11"/>
    </location>
</feature>
<feature type="compositionally biased region" description="Basic residues" evidence="9">
    <location>
        <begin position="15"/>
        <end position="27"/>
    </location>
</feature>
<comment type="similarity">
    <text evidence="4">Belongs to the DPH3 family.</text>
</comment>
<dbReference type="Pfam" id="PF05207">
    <property type="entry name" value="Zn_ribbon_CSL"/>
    <property type="match status" value="1"/>
</dbReference>
<evidence type="ECO:0000256" key="5">
    <source>
        <dbReference type="ARBA" id="ARBA00034128"/>
    </source>
</evidence>
<dbReference type="UniPathway" id="UPA00559"/>
<feature type="region of interest" description="Disordered" evidence="9">
    <location>
        <begin position="168"/>
        <end position="189"/>
    </location>
</feature>
<comment type="subunit">
    <text evidence="5">Component of the 2-(3-amino-3-carboxypropyl)histidine synthase complex composed of DPH1, DPH2, DPH3 and a NADH-dependent reductase, predominantly CBR1.</text>
</comment>
<dbReference type="InterPro" id="IPR036671">
    <property type="entry name" value="DPH_MB_sf"/>
</dbReference>
<evidence type="ECO:0000259" key="10">
    <source>
        <dbReference type="PROSITE" id="PS51074"/>
    </source>
</evidence>
<evidence type="ECO:0000256" key="2">
    <source>
        <dbReference type="ARBA" id="ARBA00022723"/>
    </source>
</evidence>
<evidence type="ECO:0000256" key="1">
    <source>
        <dbReference type="ARBA" id="ARBA00005156"/>
    </source>
</evidence>
<feature type="domain" description="DPH-type MB" evidence="10">
    <location>
        <begin position="106"/>
        <end position="162"/>
    </location>
</feature>
<dbReference type="FunFam" id="3.10.660.10:FF:000001">
    <property type="entry name" value="Diphthamide biosynthesis 3"/>
    <property type="match status" value="1"/>
</dbReference>
<dbReference type="InterPro" id="IPR007872">
    <property type="entry name" value="DPH_MB_dom"/>
</dbReference>
<dbReference type="PROSITE" id="PS51074">
    <property type="entry name" value="DPH_MB"/>
    <property type="match status" value="1"/>
</dbReference>
<evidence type="ECO:0000256" key="9">
    <source>
        <dbReference type="SAM" id="MobiDB-lite"/>
    </source>
</evidence>
<evidence type="ECO:0000256" key="8">
    <source>
        <dbReference type="ARBA" id="ARBA00048125"/>
    </source>
</evidence>